<keyword evidence="1" id="KW-1133">Transmembrane helix</keyword>
<keyword evidence="1" id="KW-0472">Membrane</keyword>
<organism evidence="2 3">
    <name type="scientific">Candidatus Spechtbacteria bacterium RIFCSPLOWO2_01_FULL_46_10</name>
    <dbReference type="NCBI Taxonomy" id="1802163"/>
    <lineage>
        <taxon>Bacteria</taxon>
        <taxon>Candidatus Spechtiibacteriota</taxon>
    </lineage>
</organism>
<feature type="transmembrane region" description="Helical" evidence="1">
    <location>
        <begin position="20"/>
        <end position="40"/>
    </location>
</feature>
<name>A0A1G2HF83_9BACT</name>
<evidence type="ECO:0008006" key="4">
    <source>
        <dbReference type="Google" id="ProtNLM"/>
    </source>
</evidence>
<protein>
    <recommendedName>
        <fullName evidence="4">General secretion pathway GspH domain-containing protein</fullName>
    </recommendedName>
</protein>
<dbReference type="InterPro" id="IPR012902">
    <property type="entry name" value="N_methyl_site"/>
</dbReference>
<proteinExistence type="predicted"/>
<dbReference type="Pfam" id="PF07963">
    <property type="entry name" value="N_methyl"/>
    <property type="match status" value="1"/>
</dbReference>
<comment type="caution">
    <text evidence="2">The sequence shown here is derived from an EMBL/GenBank/DDBJ whole genome shotgun (WGS) entry which is preliminary data.</text>
</comment>
<reference evidence="2 3" key="1">
    <citation type="journal article" date="2016" name="Nat. Commun.">
        <title>Thousands of microbial genomes shed light on interconnected biogeochemical processes in an aquifer system.</title>
        <authorList>
            <person name="Anantharaman K."/>
            <person name="Brown C.T."/>
            <person name="Hug L.A."/>
            <person name="Sharon I."/>
            <person name="Castelle C.J."/>
            <person name="Probst A.J."/>
            <person name="Thomas B.C."/>
            <person name="Singh A."/>
            <person name="Wilkins M.J."/>
            <person name="Karaoz U."/>
            <person name="Brodie E.L."/>
            <person name="Williams K.H."/>
            <person name="Hubbard S.S."/>
            <person name="Banfield J.F."/>
        </authorList>
    </citation>
    <scope>NUCLEOTIDE SEQUENCE [LARGE SCALE GENOMIC DNA]</scope>
</reference>
<dbReference type="Gene3D" id="3.30.700.10">
    <property type="entry name" value="Glycoprotein, Type 4 Pilin"/>
    <property type="match status" value="1"/>
</dbReference>
<evidence type="ECO:0000313" key="3">
    <source>
        <dbReference type="Proteomes" id="UP000179153"/>
    </source>
</evidence>
<sequence length="198" mass="20637">MQLPPTKICKPKTSSGFTLIEIMIVVSIIAIIAGAFFLNLREGERNLALQRSAQLVIQAVEEARNSTLANRLHAGTVSAGGYGVRFQDGLSSVIVFADCNQDGRYNASGGASSCIEAASGPLNFAELYSIIELEEGVTISGITPCDGPCVLDLKFSSPNANAVFGPSLVGADAFITLQGSDGDQLSVVINGLGISRVQ</sequence>
<dbReference type="NCBIfam" id="TIGR02532">
    <property type="entry name" value="IV_pilin_GFxxxE"/>
    <property type="match status" value="1"/>
</dbReference>
<dbReference type="SUPFAM" id="SSF54523">
    <property type="entry name" value="Pili subunits"/>
    <property type="match status" value="1"/>
</dbReference>
<dbReference type="AlphaFoldDB" id="A0A1G2HF83"/>
<dbReference type="InterPro" id="IPR045584">
    <property type="entry name" value="Pilin-like"/>
</dbReference>
<evidence type="ECO:0000313" key="2">
    <source>
        <dbReference type="EMBL" id="OGZ61133.1"/>
    </source>
</evidence>
<evidence type="ECO:0000256" key="1">
    <source>
        <dbReference type="SAM" id="Phobius"/>
    </source>
</evidence>
<keyword evidence="1" id="KW-0812">Transmembrane</keyword>
<dbReference type="Proteomes" id="UP000179153">
    <property type="component" value="Unassembled WGS sequence"/>
</dbReference>
<dbReference type="STRING" id="1802163.A2932_00245"/>
<dbReference type="EMBL" id="MHOI01000028">
    <property type="protein sequence ID" value="OGZ61133.1"/>
    <property type="molecule type" value="Genomic_DNA"/>
</dbReference>
<dbReference type="PROSITE" id="PS00409">
    <property type="entry name" value="PROKAR_NTER_METHYL"/>
    <property type="match status" value="1"/>
</dbReference>
<gene>
    <name evidence="2" type="ORF">A2932_00245</name>
</gene>
<accession>A0A1G2HF83</accession>